<dbReference type="Proteomes" id="UP000050863">
    <property type="component" value="Unassembled WGS sequence"/>
</dbReference>
<dbReference type="AlphaFoldDB" id="A0A0R3LQA5"/>
<keyword evidence="2" id="KW-1185">Reference proteome</keyword>
<reference evidence="1 2" key="1">
    <citation type="submission" date="2014-03" db="EMBL/GenBank/DDBJ databases">
        <title>Bradyrhizobium valentinum sp. nov., isolated from effective nodules of Lupinus mariae-josephae, a lupine endemic of basic-lime soils in Eastern Spain.</title>
        <authorList>
            <person name="Duran D."/>
            <person name="Rey L."/>
            <person name="Navarro A."/>
            <person name="Busquets A."/>
            <person name="Imperial J."/>
            <person name="Ruiz-Argueso T."/>
        </authorList>
    </citation>
    <scope>NUCLEOTIDE SEQUENCE [LARGE SCALE GENOMIC DNA]</scope>
    <source>
        <strain evidence="1 2">PAC68</strain>
    </source>
</reference>
<accession>A0A0R3LQA5</accession>
<gene>
    <name evidence="1" type="ORF">CQ12_06105</name>
</gene>
<sequence>MKPYLSAATSYVRLWAETDRFIAAARAAVQATLDEAGPVEIATRLKGMSAGKRAKIGLARLRVAEVKPERIISIVLAVSALTDDDPKSHRTKEFRTVQICKAVHRLSSGTHKVWEIEDWQGRKRRTELHAFPRSSGPVLRLMGRMLEEPCELVVEKHLAGVLAYKQRYGRRPRSR</sequence>
<dbReference type="EMBL" id="LLXZ01000064">
    <property type="protein sequence ID" value="KRR10041.1"/>
    <property type="molecule type" value="Genomic_DNA"/>
</dbReference>
<name>A0A0R3LQA5_9BRAD</name>
<organism evidence="1 2">
    <name type="scientific">Bradyrhizobium jicamae</name>
    <dbReference type="NCBI Taxonomy" id="280332"/>
    <lineage>
        <taxon>Bacteria</taxon>
        <taxon>Pseudomonadati</taxon>
        <taxon>Pseudomonadota</taxon>
        <taxon>Alphaproteobacteria</taxon>
        <taxon>Hyphomicrobiales</taxon>
        <taxon>Nitrobacteraceae</taxon>
        <taxon>Bradyrhizobium</taxon>
    </lineage>
</organism>
<evidence type="ECO:0000313" key="1">
    <source>
        <dbReference type="EMBL" id="KRR10041.1"/>
    </source>
</evidence>
<evidence type="ECO:0000313" key="2">
    <source>
        <dbReference type="Proteomes" id="UP000050863"/>
    </source>
</evidence>
<comment type="caution">
    <text evidence="1">The sequence shown here is derived from an EMBL/GenBank/DDBJ whole genome shotgun (WGS) entry which is preliminary data.</text>
</comment>
<protein>
    <submittedName>
        <fullName evidence="1">Uncharacterized protein</fullName>
    </submittedName>
</protein>
<dbReference type="OrthoDB" id="7852523at2"/>
<proteinExistence type="predicted"/>